<comment type="similarity">
    <text evidence="1">Belongs to the LysR transcriptional regulatory family.</text>
</comment>
<evidence type="ECO:0000256" key="3">
    <source>
        <dbReference type="ARBA" id="ARBA00023125"/>
    </source>
</evidence>
<dbReference type="PANTHER" id="PTHR30126:SF40">
    <property type="entry name" value="HTH-TYPE TRANSCRIPTIONAL REGULATOR GLTR"/>
    <property type="match status" value="1"/>
</dbReference>
<evidence type="ECO:0000256" key="4">
    <source>
        <dbReference type="ARBA" id="ARBA00023163"/>
    </source>
</evidence>
<dbReference type="Proteomes" id="UP001164557">
    <property type="component" value="Chromosome"/>
</dbReference>
<keyword evidence="3" id="KW-0238">DNA-binding</keyword>
<dbReference type="InterPro" id="IPR036388">
    <property type="entry name" value="WH-like_DNA-bd_sf"/>
</dbReference>
<protein>
    <submittedName>
        <fullName evidence="6">LysR family transcriptional regulator</fullName>
    </submittedName>
</protein>
<reference evidence="6" key="1">
    <citation type="submission" date="2021-09" db="EMBL/GenBank/DDBJ databases">
        <title>Lactobacillus species from Apis mellifera, Switzerland.</title>
        <authorList>
            <person name="Pfister J."/>
            <person name="Brown A."/>
            <person name="Neumann P."/>
            <person name="Collaud A."/>
            <person name="Retschnig G."/>
            <person name="Perreten V."/>
        </authorList>
    </citation>
    <scope>NUCLEOTIDE SEQUENCE</scope>
    <source>
        <strain evidence="6">IBH002</strain>
    </source>
</reference>
<dbReference type="FunFam" id="1.10.10.10:FF:000001">
    <property type="entry name" value="LysR family transcriptional regulator"/>
    <property type="match status" value="1"/>
</dbReference>
<proteinExistence type="inferred from homology"/>
<evidence type="ECO:0000313" key="7">
    <source>
        <dbReference type="Proteomes" id="UP001164557"/>
    </source>
</evidence>
<dbReference type="EMBL" id="CP084389">
    <property type="protein sequence ID" value="UZX29469.1"/>
    <property type="molecule type" value="Genomic_DNA"/>
</dbReference>
<keyword evidence="4" id="KW-0804">Transcription</keyword>
<keyword evidence="2" id="KW-0805">Transcription regulation</keyword>
<dbReference type="GO" id="GO:0000976">
    <property type="term" value="F:transcription cis-regulatory region binding"/>
    <property type="evidence" value="ECO:0007669"/>
    <property type="project" value="TreeGrafter"/>
</dbReference>
<keyword evidence="7" id="KW-1185">Reference proteome</keyword>
<name>A0AA47GGQ2_9LACO</name>
<dbReference type="Pfam" id="PF00126">
    <property type="entry name" value="HTH_1"/>
    <property type="match status" value="1"/>
</dbReference>
<dbReference type="RefSeq" id="WP_046327674.1">
    <property type="nucleotide sequence ID" value="NZ_CP084389.1"/>
</dbReference>
<dbReference type="GO" id="GO:0003700">
    <property type="term" value="F:DNA-binding transcription factor activity"/>
    <property type="evidence" value="ECO:0007669"/>
    <property type="project" value="InterPro"/>
</dbReference>
<evidence type="ECO:0000259" key="5">
    <source>
        <dbReference type="PROSITE" id="PS50931"/>
    </source>
</evidence>
<dbReference type="PROSITE" id="PS50931">
    <property type="entry name" value="HTH_LYSR"/>
    <property type="match status" value="1"/>
</dbReference>
<dbReference type="Gene3D" id="1.10.10.10">
    <property type="entry name" value="Winged helix-like DNA-binding domain superfamily/Winged helix DNA-binding domain"/>
    <property type="match status" value="1"/>
</dbReference>
<evidence type="ECO:0000313" key="6">
    <source>
        <dbReference type="EMBL" id="UZX29469.1"/>
    </source>
</evidence>
<dbReference type="InterPro" id="IPR036390">
    <property type="entry name" value="WH_DNA-bd_sf"/>
</dbReference>
<sequence>MYDHEIDTFFTVAEAGSFSAASRTLYISPSAVVQQINLLENKMDCELFKRDSHGVTLTEAGKLFLKQCRKIKRVYIETEEIMKKYQRTLVVGTGYLSTTNLLDKFWLDFLRANNVQLKFQEIKDYEKIPQNIDLIESLYSQEPIPKQGFLFKKVTTSPLLIAIPPQNKLAQKEKLTISDLDKQKILIINSSVLKQSGQIRHFIKSNCQKTHLISYSVFNKALVNEAIIKNYLILVHETLASSCSPLISKKVNWHFNADVGFFYRSDANMITKKLIAKI</sequence>
<gene>
    <name evidence="6" type="ORF">LDX53_07815</name>
</gene>
<feature type="domain" description="HTH lysR-type" evidence="5">
    <location>
        <begin position="1"/>
        <end position="58"/>
    </location>
</feature>
<evidence type="ECO:0000256" key="2">
    <source>
        <dbReference type="ARBA" id="ARBA00023015"/>
    </source>
</evidence>
<accession>A0AA47GGQ2</accession>
<dbReference type="PANTHER" id="PTHR30126">
    <property type="entry name" value="HTH-TYPE TRANSCRIPTIONAL REGULATOR"/>
    <property type="match status" value="1"/>
</dbReference>
<dbReference type="SUPFAM" id="SSF46785">
    <property type="entry name" value="Winged helix' DNA-binding domain"/>
    <property type="match status" value="1"/>
</dbReference>
<dbReference type="AlphaFoldDB" id="A0AA47GGQ2"/>
<evidence type="ECO:0000256" key="1">
    <source>
        <dbReference type="ARBA" id="ARBA00009437"/>
    </source>
</evidence>
<organism evidence="6 7">
    <name type="scientific">Lactobacillus helsingborgensis</name>
    <dbReference type="NCBI Taxonomy" id="1218494"/>
    <lineage>
        <taxon>Bacteria</taxon>
        <taxon>Bacillati</taxon>
        <taxon>Bacillota</taxon>
        <taxon>Bacilli</taxon>
        <taxon>Lactobacillales</taxon>
        <taxon>Lactobacillaceae</taxon>
        <taxon>Lactobacillus</taxon>
    </lineage>
</organism>
<dbReference type="InterPro" id="IPR000847">
    <property type="entry name" value="LysR_HTH_N"/>
</dbReference>